<reference evidence="2 3" key="1">
    <citation type="journal article" date="2018" name="Front. Microbiol.">
        <title>Genome-Wide Analysis of Corynespora cassiicola Leaf Fall Disease Putative Effectors.</title>
        <authorList>
            <person name="Lopez D."/>
            <person name="Ribeiro S."/>
            <person name="Label P."/>
            <person name="Fumanal B."/>
            <person name="Venisse J.S."/>
            <person name="Kohler A."/>
            <person name="de Oliveira R.R."/>
            <person name="Labutti K."/>
            <person name="Lipzen A."/>
            <person name="Lail K."/>
            <person name="Bauer D."/>
            <person name="Ohm R.A."/>
            <person name="Barry K.W."/>
            <person name="Spatafora J."/>
            <person name="Grigoriev I.V."/>
            <person name="Martin F.M."/>
            <person name="Pujade-Renaud V."/>
        </authorList>
    </citation>
    <scope>NUCLEOTIDE SEQUENCE [LARGE SCALE GENOMIC DNA]</scope>
    <source>
        <strain evidence="2 3">Philippines</strain>
    </source>
</reference>
<protein>
    <submittedName>
        <fullName evidence="2">Uncharacterized protein</fullName>
    </submittedName>
</protein>
<dbReference type="AlphaFoldDB" id="A0A2T2N4V8"/>
<accession>A0A2T2N4V8</accession>
<sequence>MPKHLRDKRFPQAQPDDRQGTTRTPPPELTAASSTTRFRQGNIGENGRKIPNDSNRWKPYSIASQNLGVNRDHSSFRDQLETPRAKAALDGLAKQTVQTVDAPQLTDAEVKYLSKIKDIRYDLKKGQRTELFHGPTLSIWADSTFVGHVPLQLAFAASTLVREEYSKNNSLKDLTIRGFNTKMAKVALEWLRSNIGKDRPQVFKRSENMEHDLETILAFQGLGMQIYVQPMVNAWYAEIKRRMPDFEWMQIIEKLAPSDEWGMFHGAAARLAHLQFYDKIQDGPAYEAFMSQNPQWVAAIKPIYEKLLTQARDGGDRAQRDLKDKKLTHKEQKDIRRKEKVDLEEAYEQLLLSRIALVKAAGRAGELHGR</sequence>
<dbReference type="Proteomes" id="UP000240883">
    <property type="component" value="Unassembled WGS sequence"/>
</dbReference>
<keyword evidence="3" id="KW-1185">Reference proteome</keyword>
<dbReference type="OrthoDB" id="3801338at2759"/>
<dbReference type="EMBL" id="KZ678149">
    <property type="protein sequence ID" value="PSN60454.1"/>
    <property type="molecule type" value="Genomic_DNA"/>
</dbReference>
<feature type="region of interest" description="Disordered" evidence="1">
    <location>
        <begin position="1"/>
        <end position="58"/>
    </location>
</feature>
<organism evidence="2 3">
    <name type="scientific">Corynespora cassiicola Philippines</name>
    <dbReference type="NCBI Taxonomy" id="1448308"/>
    <lineage>
        <taxon>Eukaryota</taxon>
        <taxon>Fungi</taxon>
        <taxon>Dikarya</taxon>
        <taxon>Ascomycota</taxon>
        <taxon>Pezizomycotina</taxon>
        <taxon>Dothideomycetes</taxon>
        <taxon>Pleosporomycetidae</taxon>
        <taxon>Pleosporales</taxon>
        <taxon>Corynesporascaceae</taxon>
        <taxon>Corynespora</taxon>
    </lineage>
</organism>
<proteinExistence type="predicted"/>
<gene>
    <name evidence="2" type="ORF">BS50DRAFT_593891</name>
</gene>
<evidence type="ECO:0000256" key="1">
    <source>
        <dbReference type="SAM" id="MobiDB-lite"/>
    </source>
</evidence>
<name>A0A2T2N4V8_CORCC</name>
<evidence type="ECO:0000313" key="2">
    <source>
        <dbReference type="EMBL" id="PSN60454.1"/>
    </source>
</evidence>
<evidence type="ECO:0000313" key="3">
    <source>
        <dbReference type="Proteomes" id="UP000240883"/>
    </source>
</evidence>